<feature type="domain" description="AB hydrolase-1" evidence="2">
    <location>
        <begin position="353"/>
        <end position="473"/>
    </location>
</feature>
<keyword evidence="1" id="KW-0732">Signal</keyword>
<dbReference type="RefSeq" id="WP_135530521.1">
    <property type="nucleotide sequence ID" value="NZ_SRKZ01000003.1"/>
</dbReference>
<reference evidence="3 4" key="1">
    <citation type="submission" date="2019-04" db="EMBL/GenBank/DDBJ databases">
        <authorList>
            <person name="Feng G."/>
            <person name="Zhang J."/>
            <person name="Zhu H."/>
        </authorList>
    </citation>
    <scope>NUCLEOTIDE SEQUENCE [LARGE SCALE GENOMIC DNA]</scope>
    <source>
        <strain evidence="3 4">JCM 19491</strain>
    </source>
</reference>
<dbReference type="GO" id="GO:0017171">
    <property type="term" value="F:serine hydrolase activity"/>
    <property type="evidence" value="ECO:0007669"/>
    <property type="project" value="TreeGrafter"/>
</dbReference>
<dbReference type="PANTHER" id="PTHR46331">
    <property type="entry name" value="VALACYCLOVIR HYDROLASE"/>
    <property type="match status" value="1"/>
</dbReference>
<evidence type="ECO:0000259" key="2">
    <source>
        <dbReference type="Pfam" id="PF00561"/>
    </source>
</evidence>
<keyword evidence="3" id="KW-0378">Hydrolase</keyword>
<feature type="chain" id="PRO_5021302622" evidence="1">
    <location>
        <begin position="22"/>
        <end position="566"/>
    </location>
</feature>
<dbReference type="InterPro" id="IPR000073">
    <property type="entry name" value="AB_hydrolase_1"/>
</dbReference>
<dbReference type="SUPFAM" id="SSF49464">
    <property type="entry name" value="Carboxypeptidase regulatory domain-like"/>
    <property type="match status" value="1"/>
</dbReference>
<dbReference type="OrthoDB" id="2247630at2"/>
<dbReference type="EMBL" id="SRKZ01000003">
    <property type="protein sequence ID" value="TGD80366.1"/>
    <property type="molecule type" value="Genomic_DNA"/>
</dbReference>
<accession>A0A4Z0MLK6</accession>
<dbReference type="Proteomes" id="UP000298284">
    <property type="component" value="Unassembled WGS sequence"/>
</dbReference>
<dbReference type="InterPro" id="IPR029058">
    <property type="entry name" value="AB_hydrolase_fold"/>
</dbReference>
<dbReference type="PRINTS" id="PR00111">
    <property type="entry name" value="ABHYDROLASE"/>
</dbReference>
<dbReference type="Gene3D" id="3.40.50.1820">
    <property type="entry name" value="alpha/beta hydrolase"/>
    <property type="match status" value="1"/>
</dbReference>
<proteinExistence type="predicted"/>
<organism evidence="3 4">
    <name type="scientific">Hymenobacter wooponensis</name>
    <dbReference type="NCBI Taxonomy" id="1525360"/>
    <lineage>
        <taxon>Bacteria</taxon>
        <taxon>Pseudomonadati</taxon>
        <taxon>Bacteroidota</taxon>
        <taxon>Cytophagia</taxon>
        <taxon>Cytophagales</taxon>
        <taxon>Hymenobacteraceae</taxon>
        <taxon>Hymenobacter</taxon>
    </lineage>
</organism>
<dbReference type="AlphaFoldDB" id="A0A4Z0MLK6"/>
<feature type="signal peptide" evidence="1">
    <location>
        <begin position="1"/>
        <end position="21"/>
    </location>
</feature>
<protein>
    <submittedName>
        <fullName evidence="3">Alpha/beta fold hydrolase</fullName>
    </submittedName>
</protein>
<comment type="caution">
    <text evidence="3">The sequence shown here is derived from an EMBL/GenBank/DDBJ whole genome shotgun (WGS) entry which is preliminary data.</text>
</comment>
<dbReference type="InterPro" id="IPR008969">
    <property type="entry name" value="CarboxyPept-like_regulatory"/>
</dbReference>
<keyword evidence="4" id="KW-1185">Reference proteome</keyword>
<dbReference type="Gene3D" id="2.60.40.1120">
    <property type="entry name" value="Carboxypeptidase-like, regulatory domain"/>
    <property type="match status" value="1"/>
</dbReference>
<evidence type="ECO:0000313" key="4">
    <source>
        <dbReference type="Proteomes" id="UP000298284"/>
    </source>
</evidence>
<gene>
    <name evidence="3" type="ORF">EU557_11015</name>
</gene>
<dbReference type="Pfam" id="PF13715">
    <property type="entry name" value="CarbopepD_reg_2"/>
    <property type="match status" value="1"/>
</dbReference>
<name>A0A4Z0MLK6_9BACT</name>
<evidence type="ECO:0000313" key="3">
    <source>
        <dbReference type="EMBL" id="TGD80366.1"/>
    </source>
</evidence>
<evidence type="ECO:0000256" key="1">
    <source>
        <dbReference type="SAM" id="SignalP"/>
    </source>
</evidence>
<dbReference type="SUPFAM" id="SSF53474">
    <property type="entry name" value="alpha/beta-Hydrolases"/>
    <property type="match status" value="1"/>
</dbReference>
<dbReference type="Pfam" id="PF00561">
    <property type="entry name" value="Abhydrolase_1"/>
    <property type="match status" value="1"/>
</dbReference>
<sequence length="566" mass="62815">MLFRSYLLTIFFLLFAFSLHAQTLQLSGKVLDEQTKAPVPFASVGIPHTALGTVADALGHFEFSIPTPAATDQQLMISCVGYQTQARPLTEFLGHSPTVRLAPSAVSLAAVMVRPGKVKPKIFGRTSSSTLMGASLYTEPNLVDDGLAKEQGTVIPIDEECLLQDFNFHVAFNRFKSVKFRLNLYSVKAGLPDKPLLSQDIRFDVTQPRGWVKVDLRPYHVYLQGHKEVAVTLQWLQSEAAEGSQKAFGVSAVPMPGHSVLTRNKSQAQWKETKPGYLSFYLTADSYRGGKQSAQPPLVEAPLPDSLRYLRYLTATVPQLTNPQHYGENAAVGHYVPVKGAKLYYERYGHGEPLLLLHGNSQSIAAFQEQIGELAKHYEVIAVDTRAHGNSQDLTSGALTYDLFAEDIRQLLDSLHLRKVHVVGWSDGGNTALKLALQYPAYINRVVLMGANLFPTPEAIEPDFLRLLQRRLQEAHKTPGDQTAQQVRLLRLLLQEPQMTFQELRCLTAPVLVMAGQHDVIRELHTRAIAQHIPQAQLLILPGASHYAPQEVPQIFNKAVLRFLGQ</sequence>
<dbReference type="PANTHER" id="PTHR46331:SF2">
    <property type="entry name" value="VALACYCLOVIR HYDROLASE"/>
    <property type="match status" value="1"/>
</dbReference>